<sequence>MNEIRHKMSKKGLYFARSLSFIPWVLIPSEATFRALCTVPPLPGNEKSQYLCCAICLTNSHTPHQYDLTASEVKCLQLKSKRKLNYYCESCEEGLSKVPVLIKEVAELRECINCILNKDSFTNAGSSTNIDKTSHDMEITVAEVMERQERASNLIIYNVNESVKPTHADRNSEDREAVKLGKNSSNRARPIKVILKTSGEAKQVLRDRNLIKTPGIKIYGDQTKAQREYFKKIKAELERIVADGDNTKTIRYINNVPTIASKDSFHRTKN</sequence>
<dbReference type="EMBL" id="CAACVG010006887">
    <property type="protein sequence ID" value="VEN42330.1"/>
    <property type="molecule type" value="Genomic_DNA"/>
</dbReference>
<dbReference type="Proteomes" id="UP000410492">
    <property type="component" value="Unassembled WGS sequence"/>
</dbReference>
<reference evidence="1 2" key="1">
    <citation type="submission" date="2019-01" db="EMBL/GenBank/DDBJ databases">
        <authorList>
            <person name="Sayadi A."/>
        </authorList>
    </citation>
    <scope>NUCLEOTIDE SEQUENCE [LARGE SCALE GENOMIC DNA]</scope>
</reference>
<accession>A0A653C360</accession>
<proteinExistence type="predicted"/>
<keyword evidence="2" id="KW-1185">Reference proteome</keyword>
<organism evidence="1 2">
    <name type="scientific">Callosobruchus maculatus</name>
    <name type="common">Southern cowpea weevil</name>
    <name type="synonym">Pulse bruchid</name>
    <dbReference type="NCBI Taxonomy" id="64391"/>
    <lineage>
        <taxon>Eukaryota</taxon>
        <taxon>Metazoa</taxon>
        <taxon>Ecdysozoa</taxon>
        <taxon>Arthropoda</taxon>
        <taxon>Hexapoda</taxon>
        <taxon>Insecta</taxon>
        <taxon>Pterygota</taxon>
        <taxon>Neoptera</taxon>
        <taxon>Endopterygota</taxon>
        <taxon>Coleoptera</taxon>
        <taxon>Polyphaga</taxon>
        <taxon>Cucujiformia</taxon>
        <taxon>Chrysomeloidea</taxon>
        <taxon>Chrysomelidae</taxon>
        <taxon>Bruchinae</taxon>
        <taxon>Bruchini</taxon>
        <taxon>Callosobruchus</taxon>
    </lineage>
</organism>
<evidence type="ECO:0000313" key="2">
    <source>
        <dbReference type="Proteomes" id="UP000410492"/>
    </source>
</evidence>
<dbReference type="OrthoDB" id="6766179at2759"/>
<name>A0A653C360_CALMS</name>
<gene>
    <name evidence="1" type="ORF">CALMAC_LOCUS5856</name>
</gene>
<dbReference type="AlphaFoldDB" id="A0A653C360"/>
<protein>
    <submittedName>
        <fullName evidence="1">Uncharacterized protein</fullName>
    </submittedName>
</protein>
<evidence type="ECO:0000313" key="1">
    <source>
        <dbReference type="EMBL" id="VEN42330.1"/>
    </source>
</evidence>